<dbReference type="GO" id="GO:0003676">
    <property type="term" value="F:nucleic acid binding"/>
    <property type="evidence" value="ECO:0007669"/>
    <property type="project" value="InterPro"/>
</dbReference>
<protein>
    <recommendedName>
        <fullName evidence="3">DUF4817 domain-containing protein</fullName>
    </recommendedName>
</protein>
<dbReference type="Proteomes" id="UP001162162">
    <property type="component" value="Unassembled WGS sequence"/>
</dbReference>
<gene>
    <name evidence="1" type="ORF">NQ318_000754</name>
</gene>
<name>A0AAV8YV30_9CUCU</name>
<organism evidence="1 2">
    <name type="scientific">Aromia moschata</name>
    <dbReference type="NCBI Taxonomy" id="1265417"/>
    <lineage>
        <taxon>Eukaryota</taxon>
        <taxon>Metazoa</taxon>
        <taxon>Ecdysozoa</taxon>
        <taxon>Arthropoda</taxon>
        <taxon>Hexapoda</taxon>
        <taxon>Insecta</taxon>
        <taxon>Pterygota</taxon>
        <taxon>Neoptera</taxon>
        <taxon>Endopterygota</taxon>
        <taxon>Coleoptera</taxon>
        <taxon>Polyphaga</taxon>
        <taxon>Cucujiformia</taxon>
        <taxon>Chrysomeloidea</taxon>
        <taxon>Cerambycidae</taxon>
        <taxon>Cerambycinae</taxon>
        <taxon>Callichromatini</taxon>
        <taxon>Aromia</taxon>
    </lineage>
</organism>
<sequence length="249" mass="28994">MQAFSTALLTSIQGCGDKTRTQKQVCEIFNTKYPDRRISQSTVGRIENKFHEFGNVTDIPKSGRKRILDDEQKLDILQMDWQRKRCSHFMATTFTRFHPCDFFIWGDLKQKVYSVSIENEEQLWNRIQNAVQELQNEETLRRVDFNFLCRIDFCINENGVAFNVLLLAISTPLHTTFPLLKAILEVRFCQLVRNLDEGKLPHFQLVPFNAIYLGKKTGGRGVMPRCEKKREVYKWVLPLASAVDEVKAK</sequence>
<evidence type="ECO:0000313" key="1">
    <source>
        <dbReference type="EMBL" id="KAJ8954522.1"/>
    </source>
</evidence>
<evidence type="ECO:0000313" key="2">
    <source>
        <dbReference type="Proteomes" id="UP001162162"/>
    </source>
</evidence>
<evidence type="ECO:0008006" key="3">
    <source>
        <dbReference type="Google" id="ProtNLM"/>
    </source>
</evidence>
<dbReference type="AlphaFoldDB" id="A0AAV8YV30"/>
<dbReference type="PANTHER" id="PTHR47326:SF1">
    <property type="entry name" value="HTH PSQ-TYPE DOMAIN-CONTAINING PROTEIN"/>
    <property type="match status" value="1"/>
</dbReference>
<proteinExistence type="predicted"/>
<reference evidence="1" key="1">
    <citation type="journal article" date="2023" name="Insect Mol. Biol.">
        <title>Genome sequencing provides insights into the evolution of gene families encoding plant cell wall-degrading enzymes in longhorned beetles.</title>
        <authorList>
            <person name="Shin N.R."/>
            <person name="Okamura Y."/>
            <person name="Kirsch R."/>
            <person name="Pauchet Y."/>
        </authorList>
    </citation>
    <scope>NUCLEOTIDE SEQUENCE</scope>
    <source>
        <strain evidence="1">AMC_N1</strain>
    </source>
</reference>
<keyword evidence="2" id="KW-1185">Reference proteome</keyword>
<dbReference type="EMBL" id="JAPWTK010000047">
    <property type="protein sequence ID" value="KAJ8954522.1"/>
    <property type="molecule type" value="Genomic_DNA"/>
</dbReference>
<dbReference type="InterPro" id="IPR036397">
    <property type="entry name" value="RNaseH_sf"/>
</dbReference>
<dbReference type="PANTHER" id="PTHR47326">
    <property type="entry name" value="TRANSPOSABLE ELEMENT TC3 TRANSPOSASE-LIKE PROTEIN"/>
    <property type="match status" value="1"/>
</dbReference>
<comment type="caution">
    <text evidence="1">The sequence shown here is derived from an EMBL/GenBank/DDBJ whole genome shotgun (WGS) entry which is preliminary data.</text>
</comment>
<dbReference type="Gene3D" id="3.30.420.10">
    <property type="entry name" value="Ribonuclease H-like superfamily/Ribonuclease H"/>
    <property type="match status" value="1"/>
</dbReference>
<accession>A0AAV8YV30</accession>